<dbReference type="GO" id="GO:0016020">
    <property type="term" value="C:membrane"/>
    <property type="evidence" value="ECO:0007669"/>
    <property type="project" value="UniProtKB-SubCell"/>
</dbReference>
<dbReference type="GO" id="GO:0004888">
    <property type="term" value="F:transmembrane signaling receptor activity"/>
    <property type="evidence" value="ECO:0007669"/>
    <property type="project" value="InterPro"/>
</dbReference>
<comment type="similarity">
    <text evidence="3">Belongs to the methyl-accepting chemotaxis (MCP) protein family.</text>
</comment>
<dbReference type="InterPro" id="IPR024478">
    <property type="entry name" value="HlyB_4HB_MCP"/>
</dbReference>
<protein>
    <submittedName>
        <fullName evidence="8">Methyl-accepting chemotaxis protein</fullName>
    </submittedName>
</protein>
<evidence type="ECO:0000256" key="3">
    <source>
        <dbReference type="ARBA" id="ARBA00029447"/>
    </source>
</evidence>
<reference evidence="8 9" key="1">
    <citation type="submission" date="2020-11" db="EMBL/GenBank/DDBJ databases">
        <title>Complete genome sequence for Salinimonas sp. strain G2-b.</title>
        <authorList>
            <person name="Park S.-J."/>
        </authorList>
    </citation>
    <scope>NUCLEOTIDE SEQUENCE [LARGE SCALE GENOMIC DNA]</scope>
    <source>
        <strain evidence="8 9">G2-b</strain>
    </source>
</reference>
<evidence type="ECO:0000313" key="8">
    <source>
        <dbReference type="EMBL" id="QPG05439.1"/>
    </source>
</evidence>
<feature type="domain" description="Methyl-accepting transducer" evidence="6">
    <location>
        <begin position="267"/>
        <end position="503"/>
    </location>
</feature>
<keyword evidence="5" id="KW-0812">Transmembrane</keyword>
<dbReference type="Proteomes" id="UP000595095">
    <property type="component" value="Chromosome"/>
</dbReference>
<evidence type="ECO:0000256" key="1">
    <source>
        <dbReference type="ARBA" id="ARBA00004370"/>
    </source>
</evidence>
<evidence type="ECO:0000259" key="7">
    <source>
        <dbReference type="PROSITE" id="PS50885"/>
    </source>
</evidence>
<dbReference type="PROSITE" id="PS50885">
    <property type="entry name" value="HAMP"/>
    <property type="match status" value="1"/>
</dbReference>
<dbReference type="SUPFAM" id="SSF58104">
    <property type="entry name" value="Methyl-accepting chemotaxis protein (MCP) signaling domain"/>
    <property type="match status" value="1"/>
</dbReference>
<dbReference type="KEGG" id="smaa:IT774_15280"/>
<sequence>MLRNISIGKRSAAAFGLMGSFVIVIAAVGIISLNSLAERFNLIVEHRSPALVAIKQIESQFFKVRLENANILQAPSSERAQYKQNYATAEAALGNALDKMEALAKAPDAQQLIGNIATDIRQFFALQQQQMLLLDRGNLAAAIAMQNAQMKTIRERTAGYIEQLEAFQVTRITDSQTEARHMITRTLWTIALVSVFAISCVVAFAITFTRAIVLPMRTALTAAEGISRGELNQHIKDDAKDETGIMLRALGTMQSMLHGTISQIQQAAGSLSVTAEQLAVVTAQSSDGVVQQGEQLEQSSTAVTQLSVSIDDVARSADATSQEAREAQQASVEGARKVDQSVTMVGNLLENLDASVKGLTTLASDIDNIGAVLDVIRAIADQTNLLALNAAIEAARAGESGRGFAVVADEVRALAHRTQESTEEIEQMIKRLQTGSQNTVSAINTSFKVAQQTQQVAQESGDALARITVSIERMNQQTVAVASTTEEQAQVSKDVDSSTLKIKTLSAEIAAGVNNTRESSQELAKLADNLNGLTHQFSV</sequence>
<keyword evidence="5" id="KW-1133">Transmembrane helix</keyword>
<comment type="subcellular location">
    <subcellularLocation>
        <location evidence="1">Membrane</location>
    </subcellularLocation>
</comment>
<feature type="transmembrane region" description="Helical" evidence="5">
    <location>
        <begin position="187"/>
        <end position="208"/>
    </location>
</feature>
<feature type="transmembrane region" description="Helical" evidence="5">
    <location>
        <begin position="12"/>
        <end position="33"/>
    </location>
</feature>
<dbReference type="InterPro" id="IPR004089">
    <property type="entry name" value="MCPsignal_dom"/>
</dbReference>
<dbReference type="PROSITE" id="PS50111">
    <property type="entry name" value="CHEMOTAXIS_TRANSDUC_2"/>
    <property type="match status" value="1"/>
</dbReference>
<dbReference type="SMART" id="SM00304">
    <property type="entry name" value="HAMP"/>
    <property type="match status" value="1"/>
</dbReference>
<dbReference type="Gene3D" id="1.10.287.950">
    <property type="entry name" value="Methyl-accepting chemotaxis protein"/>
    <property type="match status" value="1"/>
</dbReference>
<feature type="domain" description="HAMP" evidence="7">
    <location>
        <begin position="210"/>
        <end position="262"/>
    </location>
</feature>
<dbReference type="GO" id="GO:0007165">
    <property type="term" value="P:signal transduction"/>
    <property type="evidence" value="ECO:0007669"/>
    <property type="project" value="UniProtKB-KW"/>
</dbReference>
<proteinExistence type="inferred from homology"/>
<gene>
    <name evidence="8" type="ORF">IT774_15280</name>
</gene>
<evidence type="ECO:0000256" key="5">
    <source>
        <dbReference type="SAM" id="Phobius"/>
    </source>
</evidence>
<dbReference type="RefSeq" id="WP_195810529.1">
    <property type="nucleotide sequence ID" value="NZ_CP064795.1"/>
</dbReference>
<evidence type="ECO:0000313" key="9">
    <source>
        <dbReference type="Proteomes" id="UP000595095"/>
    </source>
</evidence>
<organism evidence="8 9">
    <name type="scientific">Salinimonas marina</name>
    <dbReference type="NCBI Taxonomy" id="2785918"/>
    <lineage>
        <taxon>Bacteria</taxon>
        <taxon>Pseudomonadati</taxon>
        <taxon>Pseudomonadota</taxon>
        <taxon>Gammaproteobacteria</taxon>
        <taxon>Alteromonadales</taxon>
        <taxon>Alteromonadaceae</taxon>
        <taxon>Alteromonas/Salinimonas group</taxon>
        <taxon>Salinimonas</taxon>
    </lineage>
</organism>
<keyword evidence="2 4" id="KW-0807">Transducer</keyword>
<evidence type="ECO:0000259" key="6">
    <source>
        <dbReference type="PROSITE" id="PS50111"/>
    </source>
</evidence>
<keyword evidence="5" id="KW-0472">Membrane</keyword>
<evidence type="ECO:0000256" key="2">
    <source>
        <dbReference type="ARBA" id="ARBA00023224"/>
    </source>
</evidence>
<dbReference type="GO" id="GO:0006935">
    <property type="term" value="P:chemotaxis"/>
    <property type="evidence" value="ECO:0007669"/>
    <property type="project" value="InterPro"/>
</dbReference>
<dbReference type="InterPro" id="IPR004090">
    <property type="entry name" value="Chemotax_Me-accpt_rcpt"/>
</dbReference>
<dbReference type="PANTHER" id="PTHR32089">
    <property type="entry name" value="METHYL-ACCEPTING CHEMOTAXIS PROTEIN MCPB"/>
    <property type="match status" value="1"/>
</dbReference>
<evidence type="ECO:0000256" key="4">
    <source>
        <dbReference type="PROSITE-ProRule" id="PRU00284"/>
    </source>
</evidence>
<accession>A0A7S9DWU6</accession>
<name>A0A7S9DWU6_9ALTE</name>
<dbReference type="AlphaFoldDB" id="A0A7S9DWU6"/>
<dbReference type="FunFam" id="1.10.287.950:FF:000001">
    <property type="entry name" value="Methyl-accepting chemotaxis sensory transducer"/>
    <property type="match status" value="1"/>
</dbReference>
<dbReference type="Pfam" id="PF12729">
    <property type="entry name" value="4HB_MCP_1"/>
    <property type="match status" value="1"/>
</dbReference>
<dbReference type="PRINTS" id="PR00260">
    <property type="entry name" value="CHEMTRNSDUCR"/>
</dbReference>
<dbReference type="InterPro" id="IPR003660">
    <property type="entry name" value="HAMP_dom"/>
</dbReference>
<keyword evidence="9" id="KW-1185">Reference proteome</keyword>
<dbReference type="Pfam" id="PF00015">
    <property type="entry name" value="MCPsignal"/>
    <property type="match status" value="1"/>
</dbReference>
<dbReference type="EMBL" id="CP064795">
    <property type="protein sequence ID" value="QPG05439.1"/>
    <property type="molecule type" value="Genomic_DNA"/>
</dbReference>
<dbReference type="Pfam" id="PF00672">
    <property type="entry name" value="HAMP"/>
    <property type="match status" value="1"/>
</dbReference>
<dbReference type="PANTHER" id="PTHR32089:SF120">
    <property type="entry name" value="METHYL-ACCEPTING CHEMOTAXIS PROTEIN TLPQ"/>
    <property type="match status" value="1"/>
</dbReference>
<dbReference type="SMART" id="SM00283">
    <property type="entry name" value="MA"/>
    <property type="match status" value="1"/>
</dbReference>